<evidence type="ECO:0000259" key="1">
    <source>
        <dbReference type="Pfam" id="PF00668"/>
    </source>
</evidence>
<dbReference type="AlphaFoldDB" id="A0A6N7YNR1"/>
<keyword evidence="3" id="KW-1185">Reference proteome</keyword>
<dbReference type="InterPro" id="IPR001242">
    <property type="entry name" value="Condensation_dom"/>
</dbReference>
<dbReference type="RefSeq" id="WP_154756871.1">
    <property type="nucleotide sequence ID" value="NZ_WMBA01000014.1"/>
</dbReference>
<dbReference type="OrthoDB" id="2472181at2"/>
<evidence type="ECO:0000313" key="3">
    <source>
        <dbReference type="Proteomes" id="UP000440096"/>
    </source>
</evidence>
<feature type="domain" description="Condensation" evidence="1">
    <location>
        <begin position="10"/>
        <end position="423"/>
    </location>
</feature>
<dbReference type="SUPFAM" id="SSF52777">
    <property type="entry name" value="CoA-dependent acyltransferases"/>
    <property type="match status" value="2"/>
</dbReference>
<reference evidence="2 3" key="1">
    <citation type="submission" date="2019-11" db="EMBL/GenBank/DDBJ databases">
        <title>Draft genome of Amycolatopsis RM579.</title>
        <authorList>
            <person name="Duangmal K."/>
            <person name="Mingma R."/>
        </authorList>
    </citation>
    <scope>NUCLEOTIDE SEQUENCE [LARGE SCALE GENOMIC DNA]</scope>
    <source>
        <strain evidence="2 3">RM579</strain>
    </source>
</reference>
<dbReference type="EMBL" id="WMBA01000014">
    <property type="protein sequence ID" value="MTD54647.1"/>
    <property type="molecule type" value="Genomic_DNA"/>
</dbReference>
<dbReference type="PANTHER" id="PTHR45398:SF1">
    <property type="entry name" value="ENZYME, PUTATIVE (JCVI)-RELATED"/>
    <property type="match status" value="1"/>
</dbReference>
<dbReference type="PANTHER" id="PTHR45398">
    <property type="match status" value="1"/>
</dbReference>
<evidence type="ECO:0000313" key="2">
    <source>
        <dbReference type="EMBL" id="MTD54647.1"/>
    </source>
</evidence>
<dbReference type="GO" id="GO:0003824">
    <property type="term" value="F:catalytic activity"/>
    <property type="evidence" value="ECO:0007669"/>
    <property type="project" value="InterPro"/>
</dbReference>
<dbReference type="InterPro" id="IPR023213">
    <property type="entry name" value="CAT-like_dom_sf"/>
</dbReference>
<dbReference type="Proteomes" id="UP000440096">
    <property type="component" value="Unassembled WGS sequence"/>
</dbReference>
<organism evidence="2 3">
    <name type="scientific">Amycolatopsis pithecellobii</name>
    <dbReference type="NCBI Taxonomy" id="664692"/>
    <lineage>
        <taxon>Bacteria</taxon>
        <taxon>Bacillati</taxon>
        <taxon>Actinomycetota</taxon>
        <taxon>Actinomycetes</taxon>
        <taxon>Pseudonocardiales</taxon>
        <taxon>Pseudonocardiaceae</taxon>
        <taxon>Amycolatopsis</taxon>
    </lineage>
</organism>
<gene>
    <name evidence="2" type="ORF">GKO32_11740</name>
</gene>
<name>A0A6N7YNR1_9PSEU</name>
<dbReference type="GO" id="GO:0008610">
    <property type="term" value="P:lipid biosynthetic process"/>
    <property type="evidence" value="ECO:0007669"/>
    <property type="project" value="UniProtKB-ARBA"/>
</dbReference>
<accession>A0A6N7YNR1</accession>
<comment type="caution">
    <text evidence="2">The sequence shown here is derived from an EMBL/GenBank/DDBJ whole genome shotgun (WGS) entry which is preliminary data.</text>
</comment>
<dbReference type="Gene3D" id="3.30.559.30">
    <property type="entry name" value="Nonribosomal peptide synthetase, condensation domain"/>
    <property type="match status" value="1"/>
</dbReference>
<proteinExistence type="predicted"/>
<dbReference type="Gene3D" id="3.30.559.10">
    <property type="entry name" value="Chloramphenicol acetyltransferase-like domain"/>
    <property type="match status" value="1"/>
</dbReference>
<protein>
    <recommendedName>
        <fullName evidence="1">Condensation domain-containing protein</fullName>
    </recommendedName>
</protein>
<sequence length="427" mass="46682">MAIPAPDTPLPLLPAQQQQWIAHHEDPANPQYNCGGYFRLTGGLREKALTAAIAAAYSETEALRVIFHEQDGQPWQTVVAAGPVPLSSVDLPDEAAAIDWMKSALAVPFELRGGDQVCSQTLIKTGEREWFLFFRYHHIALDAYGAHRYLLRVAQHYNALVTGEPAPPGGFAGLAQLVAEDDAYASSPRAQRDADYWRHVLSTPVSWSGFASHDLPAGPSPLRSVAPVSDKSRAAFLELSARTGVRWPVLVMAITACRLSVLTDSPDVVIGLLAANRSTLAAVKTPANLASELPLRIDVRSERTFTDLLGQVGERLGEAIRHQRAHLDQVPNSPTLRTFVNVIAFGDQAHFTGCESEFRVLATGPASNFRVNCYGEATRDLLLEYEVNSRLYDEFQLARHQEGMLSSLDQLITTPDTRLSDVLALAV</sequence>
<dbReference type="Pfam" id="PF00668">
    <property type="entry name" value="Condensation"/>
    <property type="match status" value="1"/>
</dbReference>